<evidence type="ECO:0000313" key="4">
    <source>
        <dbReference type="Proteomes" id="UP001387100"/>
    </source>
</evidence>
<dbReference type="EMBL" id="JBBIAA010000003">
    <property type="protein sequence ID" value="MEJ5944600.1"/>
    <property type="molecule type" value="Genomic_DNA"/>
</dbReference>
<dbReference type="EC" id="2.4.-.-" evidence="3"/>
<evidence type="ECO:0000313" key="3">
    <source>
        <dbReference type="EMBL" id="MEJ5944600.1"/>
    </source>
</evidence>
<dbReference type="InterPro" id="IPR051199">
    <property type="entry name" value="LPS_LOS_Heptosyltrfase"/>
</dbReference>
<dbReference type="InterPro" id="IPR002201">
    <property type="entry name" value="Glyco_trans_9"/>
</dbReference>
<dbReference type="Gene3D" id="3.40.50.2000">
    <property type="entry name" value="Glycogen Phosphorylase B"/>
    <property type="match status" value="2"/>
</dbReference>
<keyword evidence="4" id="KW-1185">Reference proteome</keyword>
<sequence>MLRALGLGDTLTGVPALRALRRARPDHVLVLAGPPGPGALLQARGVVDRVLPVEGVGSLDEGALGAALHEHPDVLPPGRCVDLAVNLHGRGPQSVRALRRLLDERGAPGSRLLGHRCAAAGLDDGPAWEVDLHEVDRWRRLVAGVGGRSGAEDLVLPAVEGSCRAPGLVPAAPPEAVVLHPGAASGARRWPAGRWAAVAAALLGGGTDVVLTGGGAETALTADVAGRVRRQGTDAPEAGSGALVDLAGRCDLEQLAGVVGSARALVCGDTGVAHLATALRTPSVLLFGPVPPGAWGPAVDHDRHRVLWPAPSPSYRGDPHADGLDPVLARTSASDVLAALRSLPGPPTS</sequence>
<dbReference type="Pfam" id="PF01075">
    <property type="entry name" value="Glyco_transf_9"/>
    <property type="match status" value="1"/>
</dbReference>
<dbReference type="SUPFAM" id="SSF53756">
    <property type="entry name" value="UDP-Glycosyltransferase/glycogen phosphorylase"/>
    <property type="match status" value="1"/>
</dbReference>
<keyword evidence="1 3" id="KW-0328">Glycosyltransferase</keyword>
<evidence type="ECO:0000256" key="1">
    <source>
        <dbReference type="ARBA" id="ARBA00022676"/>
    </source>
</evidence>
<proteinExistence type="predicted"/>
<dbReference type="CDD" id="cd03789">
    <property type="entry name" value="GT9_LPS_heptosyltransferase"/>
    <property type="match status" value="1"/>
</dbReference>
<evidence type="ECO:0000256" key="2">
    <source>
        <dbReference type="ARBA" id="ARBA00022679"/>
    </source>
</evidence>
<dbReference type="PANTHER" id="PTHR30160">
    <property type="entry name" value="TETRAACYLDISACCHARIDE 4'-KINASE-RELATED"/>
    <property type="match status" value="1"/>
</dbReference>
<reference evidence="3 4" key="1">
    <citation type="journal article" date="2017" name="Int. J. Syst. Evol. Microbiol.">
        <title>Pseudokineococcus basanitobsidens sp. nov., isolated from volcanic rock.</title>
        <authorList>
            <person name="Lee D.W."/>
            <person name="Park M.Y."/>
            <person name="Kim J.J."/>
            <person name="Kim B.S."/>
        </authorList>
    </citation>
    <scope>NUCLEOTIDE SEQUENCE [LARGE SCALE GENOMIC DNA]</scope>
    <source>
        <strain evidence="3 4">DSM 103726</strain>
    </source>
</reference>
<gene>
    <name evidence="3" type="ORF">WDZ17_04750</name>
</gene>
<dbReference type="PANTHER" id="PTHR30160:SF1">
    <property type="entry name" value="LIPOPOLYSACCHARIDE 1,2-N-ACETYLGLUCOSAMINETRANSFERASE-RELATED"/>
    <property type="match status" value="1"/>
</dbReference>
<dbReference type="RefSeq" id="WP_339573985.1">
    <property type="nucleotide sequence ID" value="NZ_JBBIAA010000003.1"/>
</dbReference>
<protein>
    <submittedName>
        <fullName evidence="3">Glycosyltransferase family 9 protein</fullName>
        <ecNumber evidence="3">2.4.-.-</ecNumber>
    </submittedName>
</protein>
<name>A0ABU8RHR9_9ACTN</name>
<comment type="caution">
    <text evidence="3">The sequence shown here is derived from an EMBL/GenBank/DDBJ whole genome shotgun (WGS) entry which is preliminary data.</text>
</comment>
<dbReference type="GO" id="GO:0016757">
    <property type="term" value="F:glycosyltransferase activity"/>
    <property type="evidence" value="ECO:0007669"/>
    <property type="project" value="UniProtKB-KW"/>
</dbReference>
<keyword evidence="2 3" id="KW-0808">Transferase</keyword>
<organism evidence="3 4">
    <name type="scientific">Pseudokineococcus basanitobsidens</name>
    <dbReference type="NCBI Taxonomy" id="1926649"/>
    <lineage>
        <taxon>Bacteria</taxon>
        <taxon>Bacillati</taxon>
        <taxon>Actinomycetota</taxon>
        <taxon>Actinomycetes</taxon>
        <taxon>Kineosporiales</taxon>
        <taxon>Kineosporiaceae</taxon>
        <taxon>Pseudokineococcus</taxon>
    </lineage>
</organism>
<accession>A0ABU8RHR9</accession>
<dbReference type="Proteomes" id="UP001387100">
    <property type="component" value="Unassembled WGS sequence"/>
</dbReference>